<reference evidence="6 7" key="1">
    <citation type="submission" date="2019-07" db="EMBL/GenBank/DDBJ databases">
        <title>Draft genome assembly of a fouling barnacle, Amphibalanus amphitrite (Darwin, 1854): The first reference genome for Thecostraca.</title>
        <authorList>
            <person name="Kim W."/>
        </authorList>
    </citation>
    <scope>NUCLEOTIDE SEQUENCE [LARGE SCALE GENOMIC DNA]</scope>
    <source>
        <strain evidence="6">SNU_AA5</strain>
        <tissue evidence="6">Soma without cirri and trophi</tissue>
    </source>
</reference>
<keyword evidence="3" id="KW-1133">Transmembrane helix</keyword>
<dbReference type="Gene3D" id="3.40.50.2300">
    <property type="match status" value="2"/>
</dbReference>
<accession>A0A6A4VC27</accession>
<proteinExistence type="predicted"/>
<comment type="subcellular location">
    <subcellularLocation>
        <location evidence="1">Membrane</location>
    </subcellularLocation>
</comment>
<keyword evidence="6" id="KW-0675">Receptor</keyword>
<evidence type="ECO:0000259" key="5">
    <source>
        <dbReference type="Pfam" id="PF01094"/>
    </source>
</evidence>
<evidence type="ECO:0000256" key="2">
    <source>
        <dbReference type="ARBA" id="ARBA00022692"/>
    </source>
</evidence>
<dbReference type="Proteomes" id="UP000440578">
    <property type="component" value="Unassembled WGS sequence"/>
</dbReference>
<protein>
    <submittedName>
        <fullName evidence="6">Glutamate receptor ionotropic, NMDA 2B</fullName>
    </submittedName>
</protein>
<gene>
    <name evidence="6" type="primary">grin2b_0</name>
    <name evidence="6" type="ORF">FJT64_010454</name>
</gene>
<keyword evidence="4" id="KW-0472">Membrane</keyword>
<evidence type="ECO:0000256" key="1">
    <source>
        <dbReference type="ARBA" id="ARBA00004370"/>
    </source>
</evidence>
<evidence type="ECO:0000313" key="6">
    <source>
        <dbReference type="EMBL" id="KAF0291385.1"/>
    </source>
</evidence>
<dbReference type="Pfam" id="PF01094">
    <property type="entry name" value="ANF_receptor"/>
    <property type="match status" value="1"/>
</dbReference>
<evidence type="ECO:0000313" key="7">
    <source>
        <dbReference type="Proteomes" id="UP000440578"/>
    </source>
</evidence>
<dbReference type="EMBL" id="VIIS01001883">
    <property type="protein sequence ID" value="KAF0291385.1"/>
    <property type="molecule type" value="Genomic_DNA"/>
</dbReference>
<dbReference type="SUPFAM" id="SSF53822">
    <property type="entry name" value="Periplasmic binding protein-like I"/>
    <property type="match status" value="1"/>
</dbReference>
<dbReference type="GO" id="GO:0016020">
    <property type="term" value="C:membrane"/>
    <property type="evidence" value="ECO:0007669"/>
    <property type="project" value="UniProtKB-SubCell"/>
</dbReference>
<dbReference type="InterPro" id="IPR001828">
    <property type="entry name" value="ANF_lig-bd_rcpt"/>
</dbReference>
<comment type="caution">
    <text evidence="6">The sequence shown here is derived from an EMBL/GenBank/DDBJ whole genome shotgun (WGS) entry which is preliminary data.</text>
</comment>
<keyword evidence="7" id="KW-1185">Reference proteome</keyword>
<dbReference type="AlphaFoldDB" id="A0A6A4VC27"/>
<evidence type="ECO:0000256" key="3">
    <source>
        <dbReference type="ARBA" id="ARBA00022989"/>
    </source>
</evidence>
<keyword evidence="2" id="KW-0812">Transmembrane</keyword>
<evidence type="ECO:0000256" key="4">
    <source>
        <dbReference type="ARBA" id="ARBA00023136"/>
    </source>
</evidence>
<feature type="domain" description="Receptor ligand binding region" evidence="5">
    <location>
        <begin position="15"/>
        <end position="197"/>
    </location>
</feature>
<organism evidence="6 7">
    <name type="scientific">Amphibalanus amphitrite</name>
    <name type="common">Striped barnacle</name>
    <name type="synonym">Balanus amphitrite</name>
    <dbReference type="NCBI Taxonomy" id="1232801"/>
    <lineage>
        <taxon>Eukaryota</taxon>
        <taxon>Metazoa</taxon>
        <taxon>Ecdysozoa</taxon>
        <taxon>Arthropoda</taxon>
        <taxon>Crustacea</taxon>
        <taxon>Multicrustacea</taxon>
        <taxon>Cirripedia</taxon>
        <taxon>Thoracica</taxon>
        <taxon>Thoracicalcarea</taxon>
        <taxon>Balanomorpha</taxon>
        <taxon>Balanoidea</taxon>
        <taxon>Balanidae</taxon>
        <taxon>Amphibalaninae</taxon>
        <taxon>Amphibalanus</taxon>
    </lineage>
</organism>
<sequence length="285" mass="32222">MFKTLSPTAILNALCNQFLPANVAAIIYINNKEHYGRNTASSQYFLQLARYLGIPVIAWNADNSGLDQEQGTKQSSLRLELAPSIHHQAAAMLSILQRYNWHGFAIVTSQIAGYDEFTRAVRDTALELQEEFKFSILNTIIVRESKDLEELANSEARIMLLYCTKDEAREIMHKAHSLHITGKNYVWIVTQSVIGSDLETVAADFPIGMLGLHFETSSMEVMKQIGRALEVFIRGAELFFKAYNHSKLSPQLSCEGHGEVRWDHGELFYRSVSPLGSWRALIQVR</sequence>
<dbReference type="InterPro" id="IPR028082">
    <property type="entry name" value="Peripla_BP_I"/>
</dbReference>
<dbReference type="OrthoDB" id="5984008at2759"/>
<name>A0A6A4VC27_AMPAM</name>